<sequence length="690" mass="79665">MNSLKRLDSNNTSNYDQHNKLSVYDAKKYSTRSCQNHRIQQISHHGNRYNSCYYPARMDQRCTKYTRMQLESINMQTFNEHKITTNIDEKKWAKEEKKMSKEERKMSKEDQKLERKLSSPYKYQKFNEEGDKGRKSGEEFIQSEDFSDPNIIVIEGRKRSATFDKNKINIEQMESEMGIQDDKFESMDDITDSNQTENSKITETIESTDTGDGKRKTSLDDEIEDNINRSNGANTSNNSNNGTPEESIKTKRLSIETGNNRTDTQEINIELINKKSITENRTDKELSILDTITDELVKTENHYDQIQRKIETQNDVHMGIEIVDEDLHSETTIESNKINGTVQTKKVIIDENATIKQPNDKHTNGMPLNDDYQNSILTLEEFQTQPNFNNKESIYGSMTGSPTAYYTGNTENNREVNHQNNNSTTEGINKLHRKESGHSRNSIEVHANQHHIQSNNVNSKHTVENSIKYTENDAITHHIELATNNSAKEANKPNTNDVLSQPNVRCDELSNDLKNHVEFNDNNSYSNLNNAYCNDAYEEEKDIELESNARNQNNNPIFVTDVKLQTQNNMECLIPTDNELYSVKEITNEIEISRSNRNISQHNTGNNEDLKDNQNSIKPRSQSLRMEDSSRKTSSMFNSFKWRSKSKDRESKPSETVRNVDELRFQFEIFDINIIRTGNEDGSGNPSKKI</sequence>
<evidence type="ECO:0000313" key="2">
    <source>
        <dbReference type="EMBL" id="CAG6722539.1"/>
    </source>
</evidence>
<feature type="region of interest" description="Disordered" evidence="1">
    <location>
        <begin position="594"/>
        <end position="656"/>
    </location>
</feature>
<feature type="region of interest" description="Disordered" evidence="1">
    <location>
        <begin position="189"/>
        <end position="261"/>
    </location>
</feature>
<accession>A0A8D8Y8N8</accession>
<dbReference type="AlphaFoldDB" id="A0A8D8Y8N8"/>
<feature type="compositionally biased region" description="Polar residues" evidence="1">
    <location>
        <begin position="594"/>
        <end position="624"/>
    </location>
</feature>
<protein>
    <submittedName>
        <fullName evidence="2">Uncharacterized protein</fullName>
    </submittedName>
</protein>
<dbReference type="EMBL" id="HBUF01363992">
    <property type="protein sequence ID" value="CAG6722539.1"/>
    <property type="molecule type" value="Transcribed_RNA"/>
</dbReference>
<name>A0A8D8Y8N8_9HEMI</name>
<organism evidence="2">
    <name type="scientific">Cacopsylla melanoneura</name>
    <dbReference type="NCBI Taxonomy" id="428564"/>
    <lineage>
        <taxon>Eukaryota</taxon>
        <taxon>Metazoa</taxon>
        <taxon>Ecdysozoa</taxon>
        <taxon>Arthropoda</taxon>
        <taxon>Hexapoda</taxon>
        <taxon>Insecta</taxon>
        <taxon>Pterygota</taxon>
        <taxon>Neoptera</taxon>
        <taxon>Paraneoptera</taxon>
        <taxon>Hemiptera</taxon>
        <taxon>Sternorrhyncha</taxon>
        <taxon>Psylloidea</taxon>
        <taxon>Psyllidae</taxon>
        <taxon>Psyllinae</taxon>
        <taxon>Cacopsylla</taxon>
    </lineage>
</organism>
<evidence type="ECO:0000256" key="1">
    <source>
        <dbReference type="SAM" id="MobiDB-lite"/>
    </source>
</evidence>
<reference evidence="2" key="1">
    <citation type="submission" date="2021-05" db="EMBL/GenBank/DDBJ databases">
        <authorList>
            <person name="Alioto T."/>
            <person name="Alioto T."/>
            <person name="Gomez Garrido J."/>
        </authorList>
    </citation>
    <scope>NUCLEOTIDE SEQUENCE</scope>
</reference>
<feature type="compositionally biased region" description="Polar residues" evidence="1">
    <location>
        <begin position="192"/>
        <end position="210"/>
    </location>
</feature>
<feature type="compositionally biased region" description="Basic and acidic residues" evidence="1">
    <location>
        <begin position="645"/>
        <end position="656"/>
    </location>
</feature>
<feature type="compositionally biased region" description="Low complexity" evidence="1">
    <location>
        <begin position="228"/>
        <end position="241"/>
    </location>
</feature>
<proteinExistence type="predicted"/>